<dbReference type="InterPro" id="IPR009057">
    <property type="entry name" value="Homeodomain-like_sf"/>
</dbReference>
<evidence type="ECO:0000313" key="1">
    <source>
        <dbReference type="EMBL" id="WQH04467.1"/>
    </source>
</evidence>
<proteinExistence type="predicted"/>
<dbReference type="Pfam" id="PF04255">
    <property type="entry name" value="DUF433"/>
    <property type="match status" value="1"/>
</dbReference>
<dbReference type="Gene3D" id="1.10.10.10">
    <property type="entry name" value="Winged helix-like DNA-binding domain superfamily/Winged helix DNA-binding domain"/>
    <property type="match status" value="1"/>
</dbReference>
<name>A0ABZ0XXI6_9BURK</name>
<evidence type="ECO:0000313" key="2">
    <source>
        <dbReference type="Proteomes" id="UP001326110"/>
    </source>
</evidence>
<dbReference type="Proteomes" id="UP001326110">
    <property type="component" value="Chromosome"/>
</dbReference>
<dbReference type="InterPro" id="IPR007367">
    <property type="entry name" value="DUF433"/>
</dbReference>
<gene>
    <name evidence="1" type="ORF">SR858_26100</name>
</gene>
<dbReference type="EMBL" id="CP140152">
    <property type="protein sequence ID" value="WQH04467.1"/>
    <property type="molecule type" value="Genomic_DNA"/>
</dbReference>
<protein>
    <submittedName>
        <fullName evidence="1">DUF433 domain-containing protein</fullName>
    </submittedName>
</protein>
<accession>A0ABZ0XXI6</accession>
<reference evidence="1 2" key="1">
    <citation type="submission" date="2023-11" db="EMBL/GenBank/DDBJ databases">
        <title>MicrobeMod: A computational toolkit for identifying prokaryotic methylation and restriction-modification with nanopore sequencing.</title>
        <authorList>
            <person name="Crits-Christoph A."/>
            <person name="Kang S.C."/>
            <person name="Lee H."/>
            <person name="Ostrov N."/>
        </authorList>
    </citation>
    <scope>NUCLEOTIDE SEQUENCE [LARGE SCALE GENOMIC DNA]</scope>
    <source>
        <strain evidence="1 2">ATCC 25935</strain>
    </source>
</reference>
<dbReference type="RefSeq" id="WP_154820099.1">
    <property type="nucleotide sequence ID" value="NZ_CP140152.1"/>
</dbReference>
<dbReference type="GeneID" id="43167041"/>
<dbReference type="InterPro" id="IPR036388">
    <property type="entry name" value="WH-like_DNA-bd_sf"/>
</dbReference>
<keyword evidence="2" id="KW-1185">Reference proteome</keyword>
<organism evidence="1 2">
    <name type="scientific">Duganella zoogloeoides</name>
    <dbReference type="NCBI Taxonomy" id="75659"/>
    <lineage>
        <taxon>Bacteria</taxon>
        <taxon>Pseudomonadati</taxon>
        <taxon>Pseudomonadota</taxon>
        <taxon>Betaproteobacteria</taxon>
        <taxon>Burkholderiales</taxon>
        <taxon>Oxalobacteraceae</taxon>
        <taxon>Telluria group</taxon>
        <taxon>Duganella</taxon>
    </lineage>
</organism>
<dbReference type="SUPFAM" id="SSF46689">
    <property type="entry name" value="Homeodomain-like"/>
    <property type="match status" value="1"/>
</dbReference>
<sequence length="45" mass="5010">METKVIHSDPEIMGGKPVFLGTRVPVSYLFDYLGAGESIEIFLDH</sequence>